<keyword evidence="1" id="KW-0812">Transmembrane</keyword>
<feature type="transmembrane region" description="Helical" evidence="1">
    <location>
        <begin position="123"/>
        <end position="145"/>
    </location>
</feature>
<keyword evidence="1" id="KW-0472">Membrane</keyword>
<proteinExistence type="predicted"/>
<evidence type="ECO:0000313" key="3">
    <source>
        <dbReference type="Proteomes" id="UP000241854"/>
    </source>
</evidence>
<name>A0A2R4P0N2_9BACT</name>
<dbReference type="AlphaFoldDB" id="A0A2R4P0N2"/>
<dbReference type="Proteomes" id="UP000241854">
    <property type="component" value="Chromosome"/>
</dbReference>
<protein>
    <submittedName>
        <fullName evidence="2">Uncharacterized protein</fullName>
    </submittedName>
</protein>
<organism evidence="2 3">
    <name type="scientific">Campylobacter concisus</name>
    <dbReference type="NCBI Taxonomy" id="199"/>
    <lineage>
        <taxon>Bacteria</taxon>
        <taxon>Pseudomonadati</taxon>
        <taxon>Campylobacterota</taxon>
        <taxon>Epsilonproteobacteria</taxon>
        <taxon>Campylobacterales</taxon>
        <taxon>Campylobacteraceae</taxon>
        <taxon>Campylobacter</taxon>
    </lineage>
</organism>
<gene>
    <name evidence="2" type="ORF">CCS77_1153</name>
</gene>
<feature type="transmembrane region" description="Helical" evidence="1">
    <location>
        <begin position="89"/>
        <end position="111"/>
    </location>
</feature>
<keyword evidence="1" id="KW-1133">Transmembrane helix</keyword>
<accession>A0A2R4P0N2</accession>
<feature type="transmembrane region" description="Helical" evidence="1">
    <location>
        <begin position="59"/>
        <end position="77"/>
    </location>
</feature>
<evidence type="ECO:0000313" key="2">
    <source>
        <dbReference type="EMBL" id="AVX44214.1"/>
    </source>
</evidence>
<evidence type="ECO:0000256" key="1">
    <source>
        <dbReference type="SAM" id="Phobius"/>
    </source>
</evidence>
<reference evidence="2 3" key="1">
    <citation type="journal article" date="2018" name="Emerg. Microbes Infect.">
        <title>Genomic analysis of oral Campylobacter concisus strains identified a potential bacterial molecular marker associated with active Crohn's disease.</title>
        <authorList>
            <person name="Liu F."/>
            <person name="Ma R."/>
            <person name="Tay C.Y.A."/>
            <person name="Octavia S."/>
            <person name="Lan R."/>
            <person name="Chung H.K.L."/>
            <person name="Riordan S.M."/>
            <person name="Grimm M.C."/>
            <person name="Leong R.W."/>
            <person name="Tanaka M.M."/>
            <person name="Connor S."/>
            <person name="Zhang L."/>
        </authorList>
    </citation>
    <scope>NUCLEOTIDE SEQUENCE [LARGE SCALE GENOMIC DNA]</scope>
    <source>
        <strain evidence="2 3">P2CDO4</strain>
    </source>
</reference>
<dbReference type="RefSeq" id="WP_236635246.1">
    <property type="nucleotide sequence ID" value="NZ_CP021642.1"/>
</dbReference>
<sequence length="150" mass="16633">MAFLKILTCAFSMSFCFMSIYGLTTSAVELVFFSEYNPAGDADPLGDLGDTLDWLQLNIAYLVGFWIFFSGVCAVLYKRLSYFDEIAKFFIDLFLPATATIILALILGAILPFAVGARRGDFVIAQGVGIFLAEILFIVTIARLLKREQK</sequence>
<dbReference type="EMBL" id="CP021642">
    <property type="protein sequence ID" value="AVX44214.1"/>
    <property type="molecule type" value="Genomic_DNA"/>
</dbReference>